<keyword evidence="1" id="KW-0614">Plasmid</keyword>
<organism evidence="1 2">
    <name type="scientific">Candidatus Sarcina troglodytae</name>
    <dbReference type="NCBI Taxonomy" id="2726954"/>
    <lineage>
        <taxon>Bacteria</taxon>
        <taxon>Bacillati</taxon>
        <taxon>Bacillota</taxon>
        <taxon>Clostridia</taxon>
        <taxon>Eubacteriales</taxon>
        <taxon>Clostridiaceae</taxon>
        <taxon>Sarcina</taxon>
    </lineage>
</organism>
<proteinExistence type="predicted"/>
<evidence type="ECO:0000313" key="1">
    <source>
        <dbReference type="EMBL" id="QPJ86691.1"/>
    </source>
</evidence>
<name>A0ACD1BGT2_9CLOT</name>
<reference evidence="1" key="1">
    <citation type="submission" date="2020-04" db="EMBL/GenBank/DDBJ databases">
        <title>A novel bacterium ('Candidatus Sarcina troglodytae' sp. nov.) linked to a protracted, uniformly lethal epizootic among sanctuary western chimpanzees (Pan troglodytes verus) in Sierra Leone.</title>
        <authorList>
            <person name="Owens L.A."/>
            <person name="Colitti B."/>
            <person name="Hirji I."/>
            <person name="Pizaro A."/>
            <person name="Jaffe J.E."/>
            <person name="Moittie S."/>
            <person name="Bishop-Lilly K.A."/>
            <person name="Estrella L.A."/>
            <person name="Voegtly L.J."/>
            <person name="Kuhn J.H."/>
            <person name="Suen G."/>
            <person name="Deblois C.L."/>
            <person name="Dunn C."/>
            <person name="Juan-Salles C."/>
            <person name="Goldberg T.L."/>
        </authorList>
    </citation>
    <scope>NUCLEOTIDE SEQUENCE</scope>
    <source>
        <strain evidence="1">JB2</strain>
    </source>
</reference>
<evidence type="ECO:0000313" key="2">
    <source>
        <dbReference type="Proteomes" id="UP000594603"/>
    </source>
</evidence>
<keyword evidence="2" id="KW-1185">Reference proteome</keyword>
<sequence length="678" mass="75308">MAIKNFNFIVDTINVNNNIVANVKQLDSAIFNITITENNQLKDLTNQTLKLFVKKADGSILVQTDNISITDSKNGKISININNSIFASAGIVIAEIDINGDDGDIATATFSFNVYEKIGDNEAVKANADVDLFKQITDLMAQATKEISDYKSFFDSFTTAGVSVQGLADIKAYIDNNLANLKSESNTANTLDRTLKATIQDSTTAKTDLNNTILNSATAQKSLEQIINKANDQGYLTTDELNKTLDTFVPYLIWQGITSDNCNTLVKNGFYSVNATAIKATDVNYPLDGEWALLFAWSTQGATDGGTVIQLFYGLTSKRLFYRMFNDSGWRDWAEIVTTDTLNKSLEDIKTLIDTKIQEIKPTTVEGITENSNGIILEDNQSWKSFSAKRTVNNQLGSLELGIDTQYNNPALSLHFLLNKTLQSTFEMLVNGEFKLKDNIGTGTTALLFCNNNGETDKGWIGKYNNDQFTIKANSDDLVLTNNYGSNIRVGQGGYFYPDSDGHWALGKAGYRWSNLYTKNITNSSDRNLKENIKYLNTTATNFKDTSITTDDLYNFVKDNLKLATYDYKDTGNEDEYSKGKLGFIAQDFLNSPIGQSILQQEDNSYLSYDLNNYINLLAGALQKAILNIENLKELSQLSSSTTLKTSLLGTQISNLTMQNLQLQQRIKALENKLNMNN</sequence>
<gene>
    <name evidence="1" type="ORF">HH195_12015</name>
</gene>
<dbReference type="Proteomes" id="UP000594603">
    <property type="component" value="Plasmid p2"/>
</dbReference>
<accession>A0ACD1BGT2</accession>
<dbReference type="EMBL" id="CP051756">
    <property type="protein sequence ID" value="QPJ86691.1"/>
    <property type="molecule type" value="Genomic_DNA"/>
</dbReference>
<geneLocation type="plasmid" evidence="1 2">
    <name>p2</name>
</geneLocation>
<protein>
    <submittedName>
        <fullName evidence="1">BppU family phage baseplate upper protein</fullName>
    </submittedName>
</protein>